<name>A0A1H8PV29_9EURY</name>
<dbReference type="OrthoDB" id="308429at2157"/>
<dbReference type="AlphaFoldDB" id="A0A1H8PV29"/>
<dbReference type="Pfam" id="PF24035">
    <property type="entry name" value="DUF7344"/>
    <property type="match status" value="1"/>
</dbReference>
<organism evidence="2 3">
    <name type="scientific">Halogranum amylolyticum</name>
    <dbReference type="NCBI Taxonomy" id="660520"/>
    <lineage>
        <taxon>Archaea</taxon>
        <taxon>Methanobacteriati</taxon>
        <taxon>Methanobacteriota</taxon>
        <taxon>Stenosarchaea group</taxon>
        <taxon>Halobacteria</taxon>
        <taxon>Halobacteriales</taxon>
        <taxon>Haloferacaceae</taxon>
    </lineage>
</organism>
<dbReference type="Proteomes" id="UP000199126">
    <property type="component" value="Unassembled WGS sequence"/>
</dbReference>
<dbReference type="InterPro" id="IPR055768">
    <property type="entry name" value="DUF7344"/>
</dbReference>
<sequence>MSVEDRGSTFTIATTDDDLDADIPAETASDVFANARRRAVLTCLRDRDSTMEIDELAEAVAAEEFGTSREEVPEDRFERVLVSLHHTHLPKLADASIVSITQTNGVHVTGNAAAFEVLA</sequence>
<dbReference type="RefSeq" id="WP_089821841.1">
    <property type="nucleotide sequence ID" value="NZ_FODV01000002.1"/>
</dbReference>
<evidence type="ECO:0000313" key="3">
    <source>
        <dbReference type="Proteomes" id="UP000199126"/>
    </source>
</evidence>
<keyword evidence="3" id="KW-1185">Reference proteome</keyword>
<feature type="domain" description="DUF7344" evidence="1">
    <location>
        <begin position="30"/>
        <end position="106"/>
    </location>
</feature>
<accession>A0A1H8PV29</accession>
<dbReference type="EMBL" id="FODV01000002">
    <property type="protein sequence ID" value="SEO45608.1"/>
    <property type="molecule type" value="Genomic_DNA"/>
</dbReference>
<proteinExistence type="predicted"/>
<protein>
    <recommendedName>
        <fullName evidence="1">DUF7344 domain-containing protein</fullName>
    </recommendedName>
</protein>
<evidence type="ECO:0000259" key="1">
    <source>
        <dbReference type="Pfam" id="PF24035"/>
    </source>
</evidence>
<gene>
    <name evidence="2" type="ORF">SAMN04487948_102501</name>
</gene>
<reference evidence="3" key="1">
    <citation type="submission" date="2016-10" db="EMBL/GenBank/DDBJ databases">
        <authorList>
            <person name="Varghese N."/>
            <person name="Submissions S."/>
        </authorList>
    </citation>
    <scope>NUCLEOTIDE SEQUENCE [LARGE SCALE GENOMIC DNA]</scope>
    <source>
        <strain evidence="3">CGMCC 1.10121</strain>
    </source>
</reference>
<evidence type="ECO:0000313" key="2">
    <source>
        <dbReference type="EMBL" id="SEO45608.1"/>
    </source>
</evidence>